<feature type="region of interest" description="Disordered" evidence="12">
    <location>
        <begin position="570"/>
        <end position="642"/>
    </location>
</feature>
<dbReference type="Pfam" id="PF00096">
    <property type="entry name" value="zf-C2H2"/>
    <property type="match status" value="5"/>
</dbReference>
<evidence type="ECO:0000256" key="10">
    <source>
        <dbReference type="ARBA" id="ARBA00023242"/>
    </source>
</evidence>
<evidence type="ECO:0000313" key="15">
    <source>
        <dbReference type="RefSeq" id="XP_030758767.1"/>
    </source>
</evidence>
<dbReference type="FunFam" id="3.30.160.60:FF:000318">
    <property type="entry name" value="Odd-skipped-related transciption factor 2"/>
    <property type="match status" value="1"/>
</dbReference>
<dbReference type="GO" id="GO:0016348">
    <property type="term" value="P:imaginal disc-derived leg joint morphogenesis"/>
    <property type="evidence" value="ECO:0007669"/>
    <property type="project" value="UniProtKB-ARBA"/>
</dbReference>
<dbReference type="GO" id="GO:0005634">
    <property type="term" value="C:nucleus"/>
    <property type="evidence" value="ECO:0007669"/>
    <property type="project" value="UniProtKB-SubCell"/>
</dbReference>
<keyword evidence="8" id="KW-0805">Transcription regulation</keyword>
<dbReference type="SUPFAM" id="SSF57667">
    <property type="entry name" value="beta-beta-alpha zinc fingers"/>
    <property type="match status" value="3"/>
</dbReference>
<feature type="region of interest" description="Disordered" evidence="12">
    <location>
        <begin position="91"/>
        <end position="112"/>
    </location>
</feature>
<dbReference type="RefSeq" id="XP_030758767.1">
    <property type="nucleotide sequence ID" value="XM_030902907.1"/>
</dbReference>
<dbReference type="GO" id="GO:0008270">
    <property type="term" value="F:zinc ion binding"/>
    <property type="evidence" value="ECO:0007669"/>
    <property type="project" value="UniProtKB-KW"/>
</dbReference>
<feature type="compositionally biased region" description="Basic and acidic residues" evidence="12">
    <location>
        <begin position="10"/>
        <end position="22"/>
    </location>
</feature>
<evidence type="ECO:0000259" key="13">
    <source>
        <dbReference type="PROSITE" id="PS50157"/>
    </source>
</evidence>
<evidence type="ECO:0000256" key="6">
    <source>
        <dbReference type="ARBA" id="ARBA00022788"/>
    </source>
</evidence>
<dbReference type="FunFam" id="3.30.160.60:FF:000148">
    <property type="entry name" value="zinc finger protein Gfi-1"/>
    <property type="match status" value="1"/>
</dbReference>
<gene>
    <name evidence="15" type="primary">LOC115884350</name>
</gene>
<keyword evidence="14" id="KW-1185">Reference proteome</keyword>
<feature type="compositionally biased region" description="Low complexity" evidence="12">
    <location>
        <begin position="27"/>
        <end position="37"/>
    </location>
</feature>
<dbReference type="OrthoDB" id="9451254at2759"/>
<dbReference type="Proteomes" id="UP000504635">
    <property type="component" value="Unplaced"/>
</dbReference>
<dbReference type="PANTHER" id="PTHR14196">
    <property type="entry name" value="ODD-SKIPPED - RELATED"/>
    <property type="match status" value="1"/>
</dbReference>
<organism evidence="14 15">
    <name type="scientific">Sitophilus oryzae</name>
    <name type="common">Rice weevil</name>
    <name type="synonym">Curculio oryzae</name>
    <dbReference type="NCBI Taxonomy" id="7048"/>
    <lineage>
        <taxon>Eukaryota</taxon>
        <taxon>Metazoa</taxon>
        <taxon>Ecdysozoa</taxon>
        <taxon>Arthropoda</taxon>
        <taxon>Hexapoda</taxon>
        <taxon>Insecta</taxon>
        <taxon>Pterygota</taxon>
        <taxon>Neoptera</taxon>
        <taxon>Endopterygota</taxon>
        <taxon>Coleoptera</taxon>
        <taxon>Polyphaga</taxon>
        <taxon>Cucujiformia</taxon>
        <taxon>Curculionidae</taxon>
        <taxon>Dryophthorinae</taxon>
        <taxon>Sitophilus</taxon>
    </lineage>
</organism>
<dbReference type="PANTHER" id="PTHR14196:SF0">
    <property type="entry name" value="PROTEIN BOWEL"/>
    <property type="match status" value="1"/>
</dbReference>
<dbReference type="GO" id="GO:0000981">
    <property type="term" value="F:DNA-binding transcription factor activity, RNA polymerase II-specific"/>
    <property type="evidence" value="ECO:0007669"/>
    <property type="project" value="TreeGrafter"/>
</dbReference>
<feature type="compositionally biased region" description="Polar residues" evidence="12">
    <location>
        <begin position="597"/>
        <end position="610"/>
    </location>
</feature>
<keyword evidence="5 11" id="KW-0863">Zinc-finger</keyword>
<dbReference type="InterPro" id="IPR013087">
    <property type="entry name" value="Znf_C2H2_type"/>
</dbReference>
<comment type="subcellular location">
    <subcellularLocation>
        <location evidence="1">Nucleus</location>
    </subcellularLocation>
</comment>
<evidence type="ECO:0000256" key="12">
    <source>
        <dbReference type="SAM" id="MobiDB-lite"/>
    </source>
</evidence>
<dbReference type="FunFam" id="3.30.160.60:FF:000958">
    <property type="entry name" value="Odd skipped"/>
    <property type="match status" value="1"/>
</dbReference>
<evidence type="ECO:0000256" key="8">
    <source>
        <dbReference type="ARBA" id="ARBA00023015"/>
    </source>
</evidence>
<keyword evidence="7" id="KW-0862">Zinc</keyword>
<feature type="domain" description="C2H2-type" evidence="13">
    <location>
        <begin position="221"/>
        <end position="248"/>
    </location>
</feature>
<keyword evidence="10" id="KW-0539">Nucleus</keyword>
<evidence type="ECO:0000256" key="2">
    <source>
        <dbReference type="ARBA" id="ARBA00022473"/>
    </source>
</evidence>
<dbReference type="PROSITE" id="PS00028">
    <property type="entry name" value="ZINC_FINGER_C2H2_1"/>
    <property type="match status" value="5"/>
</dbReference>
<feature type="domain" description="C2H2-type" evidence="13">
    <location>
        <begin position="277"/>
        <end position="304"/>
    </location>
</feature>
<feature type="region of interest" description="Disordered" evidence="12">
    <location>
        <begin position="356"/>
        <end position="444"/>
    </location>
</feature>
<dbReference type="FunFam" id="3.30.160.60:FF:000254">
    <property type="entry name" value="Odd-skipped related transciption factor 1"/>
    <property type="match status" value="1"/>
</dbReference>
<name>A0A6J2Y532_SITOR</name>
<proteinExistence type="predicted"/>
<feature type="domain" description="C2H2-type" evidence="13">
    <location>
        <begin position="249"/>
        <end position="276"/>
    </location>
</feature>
<dbReference type="SMART" id="SM00355">
    <property type="entry name" value="ZnF_C2H2"/>
    <property type="match status" value="5"/>
</dbReference>
<dbReference type="GO" id="GO:0048619">
    <property type="term" value="P:embryonic hindgut morphogenesis"/>
    <property type="evidence" value="ECO:0007669"/>
    <property type="project" value="TreeGrafter"/>
</dbReference>
<evidence type="ECO:0000256" key="1">
    <source>
        <dbReference type="ARBA" id="ARBA00004123"/>
    </source>
</evidence>
<dbReference type="GO" id="GO:0000977">
    <property type="term" value="F:RNA polymerase II transcription regulatory region sequence-specific DNA binding"/>
    <property type="evidence" value="ECO:0007669"/>
    <property type="project" value="TreeGrafter"/>
</dbReference>
<keyword evidence="2" id="KW-0217">Developmental protein</keyword>
<evidence type="ECO:0000256" key="7">
    <source>
        <dbReference type="ARBA" id="ARBA00022833"/>
    </source>
</evidence>
<keyword evidence="4" id="KW-0677">Repeat</keyword>
<keyword evidence="9" id="KW-0804">Transcription</keyword>
<feature type="domain" description="C2H2-type" evidence="13">
    <location>
        <begin position="305"/>
        <end position="332"/>
    </location>
</feature>
<dbReference type="InParanoid" id="A0A6J2Y532"/>
<dbReference type="InterPro" id="IPR050717">
    <property type="entry name" value="C2H2-ZF_Transcription_Reg"/>
</dbReference>
<keyword evidence="3" id="KW-0479">Metal-binding</keyword>
<reference evidence="15" key="1">
    <citation type="submission" date="2025-08" db="UniProtKB">
        <authorList>
            <consortium name="RefSeq"/>
        </authorList>
    </citation>
    <scope>IDENTIFICATION</scope>
    <source>
        <tissue evidence="15">Gonads</tissue>
    </source>
</reference>
<feature type="region of interest" description="Disordered" evidence="12">
    <location>
        <begin position="1"/>
        <end position="40"/>
    </location>
</feature>
<keyword evidence="6" id="KW-0562">Pair-rule protein</keyword>
<evidence type="ECO:0000256" key="3">
    <source>
        <dbReference type="ARBA" id="ARBA00022723"/>
    </source>
</evidence>
<dbReference type="GO" id="GO:0007366">
    <property type="term" value="P:periodic partitioning by pair rule gene"/>
    <property type="evidence" value="ECO:0007669"/>
    <property type="project" value="UniProtKB-KW"/>
</dbReference>
<dbReference type="AlphaFoldDB" id="A0A6J2Y532"/>
<sequence length="642" mass="71157">MPETVTTTASEERPLALSRRDFPLPSPGSSNRSSSGGRYEGQMAYHQVSLSTSMSHHRESSAFVPVVPSRNMPHPMLYPGEIHPLLGLENRERSGEGNKNSEGSTPLRKSTSSFELMAMMADKRKELQLREEAACVAAAAHAAALMLPHRPGPPGALLEPSGNQQPHGYPGFLPSSPANAGSFTFPGGGALFPPGPPQMHAHLDRRLLRAPGRASRPKKQFICKFCNRQFTKSYNLLIHERTHTDERPYSCDICGKAFRRQDHLRDHRYIHSKEKPFKCNECGKGFCQSRTLAVHKILHMEESPHKCQVCSRSFNQRSNLKTHLLTHTDHKPYECNSCGKVFRRNCDLRRHALTHAVGDVPPDGDLDGERDRMSPRPRSPSQDSRDDLRICSPTPDRTHCHEPSTSSSPYTMRPQMDKLDYRHDMDDDEDDEDDPEIDPGQEDCPEVINELDHDVSIRPAPSPLPQLQIRRDLLAKPSTITSKSMEPCFLGPFRKRAFDQDRPSCSTGFLGSPRPRTPSSYTHSRPLSPPMSLRMGGMTNISSIHPQYAQNLSLPVQNVTLPPTPSSIIKPNDGPGTYSAPMHSPGLLGHPGGSKGPNCSGQVSPNSMPSDLSMKKVEVQVPAQQRPPPKKTGFTIADIMGR</sequence>
<protein>
    <submittedName>
        <fullName evidence="15">Protein bowel-like</fullName>
    </submittedName>
</protein>
<feature type="compositionally biased region" description="Acidic residues" evidence="12">
    <location>
        <begin position="426"/>
        <end position="444"/>
    </location>
</feature>
<dbReference type="FunFam" id="3.30.160.60:FF:000311">
    <property type="entry name" value="protein odd-skipped-related 2 isoform X1"/>
    <property type="match status" value="1"/>
</dbReference>
<dbReference type="KEGG" id="soy:115884350"/>
<dbReference type="GeneID" id="115884350"/>
<dbReference type="PROSITE" id="PS50157">
    <property type="entry name" value="ZINC_FINGER_C2H2_2"/>
    <property type="match status" value="5"/>
</dbReference>
<dbReference type="Gene3D" id="3.30.160.60">
    <property type="entry name" value="Classic Zinc Finger"/>
    <property type="match status" value="5"/>
</dbReference>
<feature type="region of interest" description="Disordered" evidence="12">
    <location>
        <begin position="500"/>
        <end position="529"/>
    </location>
</feature>
<evidence type="ECO:0000256" key="9">
    <source>
        <dbReference type="ARBA" id="ARBA00023163"/>
    </source>
</evidence>
<evidence type="ECO:0000256" key="5">
    <source>
        <dbReference type="ARBA" id="ARBA00022771"/>
    </source>
</evidence>
<dbReference type="InterPro" id="IPR036236">
    <property type="entry name" value="Znf_C2H2_sf"/>
</dbReference>
<feature type="domain" description="C2H2-type" evidence="13">
    <location>
        <begin position="333"/>
        <end position="356"/>
    </location>
</feature>
<evidence type="ECO:0000256" key="4">
    <source>
        <dbReference type="ARBA" id="ARBA00022737"/>
    </source>
</evidence>
<accession>A0A6J2Y532</accession>
<evidence type="ECO:0000313" key="14">
    <source>
        <dbReference type="Proteomes" id="UP000504635"/>
    </source>
</evidence>
<feature type="compositionally biased region" description="Polar residues" evidence="12">
    <location>
        <begin position="97"/>
        <end position="112"/>
    </location>
</feature>
<feature type="compositionally biased region" description="Basic and acidic residues" evidence="12">
    <location>
        <begin position="415"/>
        <end position="425"/>
    </location>
</feature>
<evidence type="ECO:0000256" key="11">
    <source>
        <dbReference type="PROSITE-ProRule" id="PRU00042"/>
    </source>
</evidence>